<dbReference type="GO" id="GO:1904825">
    <property type="term" value="P:protein localization to microtubule plus-end"/>
    <property type="evidence" value="ECO:0007669"/>
    <property type="project" value="TreeGrafter"/>
</dbReference>
<dbReference type="GO" id="GO:0008017">
    <property type="term" value="F:microtubule binding"/>
    <property type="evidence" value="ECO:0007669"/>
    <property type="project" value="InterPro"/>
</dbReference>
<organism evidence="8 9">
    <name type="scientific">Tetranychus urticae</name>
    <name type="common">Two-spotted spider mite</name>
    <dbReference type="NCBI Taxonomy" id="32264"/>
    <lineage>
        <taxon>Eukaryota</taxon>
        <taxon>Metazoa</taxon>
        <taxon>Ecdysozoa</taxon>
        <taxon>Arthropoda</taxon>
        <taxon>Chelicerata</taxon>
        <taxon>Arachnida</taxon>
        <taxon>Acari</taxon>
        <taxon>Acariformes</taxon>
        <taxon>Trombidiformes</taxon>
        <taxon>Prostigmata</taxon>
        <taxon>Eleutherengona</taxon>
        <taxon>Raphignathae</taxon>
        <taxon>Tetranychoidea</taxon>
        <taxon>Tetranychidae</taxon>
        <taxon>Tetranychus</taxon>
    </lineage>
</organism>
<dbReference type="PROSITE" id="PS51460">
    <property type="entry name" value="GAR"/>
    <property type="match status" value="1"/>
</dbReference>
<feature type="compositionally biased region" description="Low complexity" evidence="5">
    <location>
        <begin position="233"/>
        <end position="246"/>
    </location>
</feature>
<dbReference type="Pfam" id="PF00307">
    <property type="entry name" value="CH"/>
    <property type="match status" value="1"/>
</dbReference>
<evidence type="ECO:0000313" key="9">
    <source>
        <dbReference type="Proteomes" id="UP000015104"/>
    </source>
</evidence>
<evidence type="ECO:0000259" key="7">
    <source>
        <dbReference type="PROSITE" id="PS51460"/>
    </source>
</evidence>
<dbReference type="eggNOG" id="KOG0516">
    <property type="taxonomic scope" value="Eukaryota"/>
</dbReference>
<dbReference type="InterPro" id="IPR036872">
    <property type="entry name" value="CH_dom_sf"/>
</dbReference>
<dbReference type="GO" id="GO:0005737">
    <property type="term" value="C:cytoplasm"/>
    <property type="evidence" value="ECO:0007669"/>
    <property type="project" value="TreeGrafter"/>
</dbReference>
<dbReference type="HOGENOM" id="CLU_025484_2_0_1"/>
<comment type="similarity">
    <text evidence="4">Belongs to the GAS2 family.</text>
</comment>
<dbReference type="Pfam" id="PF02187">
    <property type="entry name" value="GAS2"/>
    <property type="match status" value="1"/>
</dbReference>
<protein>
    <recommendedName>
        <fullName evidence="10">GAR domain-containing protein</fullName>
    </recommendedName>
</protein>
<sequence length="527" mass="59395">MSPASEMKRPTFENSVSLMNINSCENYADDNPSIYSRAYRNFRSNEEYLWAMKEDLAEWLNILYDININADNFIEVLETGVILCRHANNVISKAISSGHKFDSKDCNIIYKGDELRYRANAKPKTFQARDNVSNFIAWCKSLKIHECLLFETDDLVLGKNEKSFILCLLEVARKCTAFGFAAPLIVQMEQEIDRELDQERLGQSRVQMELDPETDEDNLTTLSTSPDSGYMGSLTSNVSTNSDTSTEGSYKTVQPKKDKEIKSESQIITNNLKCLHERILRNHVMVRVGGGWDTLGHYLDRHDPCRCRVGSKSTQNNNTNNTVTNLKSSLLSRNTSNGQQIWVNYNRPYPAEPQYTSFDNLRCDSNSMMYPNLKRRDSIGLTESSCSLNSFSEGSDRQPSRSSQYSDDSTSSSTVGSSISPRSSISSSTGGLHHLSTGQLNSPNTIHFHHLHSKIQANHSITLNCDNNYKQINQRPGFSKTKSGIAKYVGLANYQMPISTINKVNSCTNIRFCHQPSPQSKTIPRKI</sequence>
<feature type="region of interest" description="Disordered" evidence="5">
    <location>
        <begin position="205"/>
        <end position="262"/>
    </location>
</feature>
<evidence type="ECO:0000256" key="3">
    <source>
        <dbReference type="ARBA" id="ARBA00023212"/>
    </source>
</evidence>
<dbReference type="PANTHER" id="PTHR46756">
    <property type="entry name" value="TRANSGELIN"/>
    <property type="match status" value="1"/>
</dbReference>
<name>T1KVM2_TETUR</name>
<dbReference type="GO" id="GO:0001578">
    <property type="term" value="P:microtubule bundle formation"/>
    <property type="evidence" value="ECO:0007669"/>
    <property type="project" value="TreeGrafter"/>
</dbReference>
<dbReference type="SUPFAM" id="SSF143575">
    <property type="entry name" value="GAS2 domain-like"/>
    <property type="match status" value="1"/>
</dbReference>
<reference evidence="8" key="2">
    <citation type="submission" date="2015-06" db="UniProtKB">
        <authorList>
            <consortium name="EnsemblMetazoa"/>
        </authorList>
    </citation>
    <scope>IDENTIFICATION</scope>
</reference>
<dbReference type="GO" id="GO:0005884">
    <property type="term" value="C:actin filament"/>
    <property type="evidence" value="ECO:0007669"/>
    <property type="project" value="TreeGrafter"/>
</dbReference>
<dbReference type="EnsemblMetazoa" id="tetur23g01160.1">
    <property type="protein sequence ID" value="tetur23g01160.1"/>
    <property type="gene ID" value="tetur23g01160"/>
</dbReference>
<dbReference type="SMART" id="SM00033">
    <property type="entry name" value="CH"/>
    <property type="match status" value="1"/>
</dbReference>
<dbReference type="Gene3D" id="3.30.920.20">
    <property type="entry name" value="Gas2-like domain"/>
    <property type="match status" value="1"/>
</dbReference>
<keyword evidence="2" id="KW-0963">Cytoplasm</keyword>
<dbReference type="CDD" id="cd21268">
    <property type="entry name" value="CH_GAS2L1_2"/>
    <property type="match status" value="1"/>
</dbReference>
<dbReference type="SMART" id="SM00243">
    <property type="entry name" value="GAS2"/>
    <property type="match status" value="1"/>
</dbReference>
<comment type="subcellular location">
    <subcellularLocation>
        <location evidence="1">Cytoplasm</location>
        <location evidence="1">Cytoskeleton</location>
    </subcellularLocation>
</comment>
<reference evidence="9" key="1">
    <citation type="submission" date="2011-08" db="EMBL/GenBank/DDBJ databases">
        <authorList>
            <person name="Rombauts S."/>
        </authorList>
    </citation>
    <scope>NUCLEOTIDE SEQUENCE</scope>
    <source>
        <strain evidence="9">London</strain>
    </source>
</reference>
<dbReference type="GO" id="GO:0001725">
    <property type="term" value="C:stress fiber"/>
    <property type="evidence" value="ECO:0007669"/>
    <property type="project" value="TreeGrafter"/>
</dbReference>
<dbReference type="EMBL" id="CAEY01000613">
    <property type="status" value="NOT_ANNOTATED_CDS"/>
    <property type="molecule type" value="Genomic_DNA"/>
</dbReference>
<dbReference type="GO" id="GO:0051764">
    <property type="term" value="P:actin crosslink formation"/>
    <property type="evidence" value="ECO:0007669"/>
    <property type="project" value="TreeGrafter"/>
</dbReference>
<proteinExistence type="inferred from homology"/>
<evidence type="ECO:0000259" key="6">
    <source>
        <dbReference type="PROSITE" id="PS50021"/>
    </source>
</evidence>
<dbReference type="InterPro" id="IPR036534">
    <property type="entry name" value="GAR_dom_sf"/>
</dbReference>
<dbReference type="GO" id="GO:0031110">
    <property type="term" value="P:regulation of microtubule polymerization or depolymerization"/>
    <property type="evidence" value="ECO:0007669"/>
    <property type="project" value="TreeGrafter"/>
</dbReference>
<evidence type="ECO:0000256" key="4">
    <source>
        <dbReference type="ARBA" id="ARBA00038441"/>
    </source>
</evidence>
<evidence type="ECO:0000256" key="1">
    <source>
        <dbReference type="ARBA" id="ARBA00004245"/>
    </source>
</evidence>
<evidence type="ECO:0000256" key="5">
    <source>
        <dbReference type="SAM" id="MobiDB-lite"/>
    </source>
</evidence>
<dbReference type="Gene3D" id="1.10.418.10">
    <property type="entry name" value="Calponin-like domain"/>
    <property type="match status" value="1"/>
</dbReference>
<dbReference type="AlphaFoldDB" id="T1KVM2"/>
<evidence type="ECO:0000313" key="8">
    <source>
        <dbReference type="EnsemblMetazoa" id="tetur23g01160.1"/>
    </source>
</evidence>
<keyword evidence="3" id="KW-0206">Cytoskeleton</keyword>
<dbReference type="GO" id="GO:0035371">
    <property type="term" value="C:microtubule plus-end"/>
    <property type="evidence" value="ECO:0007669"/>
    <property type="project" value="TreeGrafter"/>
</dbReference>
<dbReference type="GO" id="GO:0051015">
    <property type="term" value="F:actin filament binding"/>
    <property type="evidence" value="ECO:0007669"/>
    <property type="project" value="TreeGrafter"/>
</dbReference>
<dbReference type="PROSITE" id="PS50021">
    <property type="entry name" value="CH"/>
    <property type="match status" value="1"/>
</dbReference>
<dbReference type="PANTHER" id="PTHR46756:SF18">
    <property type="entry name" value="GAS2-LIKE PROTEIN PICKLED EGGS"/>
    <property type="match status" value="1"/>
</dbReference>
<feature type="domain" description="GAR" evidence="7">
    <location>
        <begin position="229"/>
        <end position="306"/>
    </location>
</feature>
<dbReference type="GO" id="GO:0008093">
    <property type="term" value="F:cytoskeletal anchor activity"/>
    <property type="evidence" value="ECO:0007669"/>
    <property type="project" value="TreeGrafter"/>
</dbReference>
<feature type="region of interest" description="Disordered" evidence="5">
    <location>
        <begin position="389"/>
        <end position="438"/>
    </location>
</feature>
<evidence type="ECO:0008006" key="10">
    <source>
        <dbReference type="Google" id="ProtNLM"/>
    </source>
</evidence>
<dbReference type="Proteomes" id="UP000015104">
    <property type="component" value="Unassembled WGS sequence"/>
</dbReference>
<feature type="compositionally biased region" description="Low complexity" evidence="5">
    <location>
        <begin position="400"/>
        <end position="431"/>
    </location>
</feature>
<dbReference type="InterPro" id="IPR003108">
    <property type="entry name" value="GAR_dom"/>
</dbReference>
<keyword evidence="9" id="KW-1185">Reference proteome</keyword>
<evidence type="ECO:0000256" key="2">
    <source>
        <dbReference type="ARBA" id="ARBA00022490"/>
    </source>
</evidence>
<dbReference type="InterPro" id="IPR001715">
    <property type="entry name" value="CH_dom"/>
</dbReference>
<accession>T1KVM2</accession>
<dbReference type="STRING" id="32264.T1KVM2"/>
<feature type="domain" description="Calponin-homology (CH)" evidence="6">
    <location>
        <begin position="50"/>
        <end position="176"/>
    </location>
</feature>
<dbReference type="SUPFAM" id="SSF47576">
    <property type="entry name" value="Calponin-homology domain, CH-domain"/>
    <property type="match status" value="1"/>
</dbReference>